<dbReference type="EMBL" id="OX459121">
    <property type="protein sequence ID" value="CAI9103266.1"/>
    <property type="molecule type" value="Genomic_DNA"/>
</dbReference>
<organism evidence="2 3">
    <name type="scientific">Oldenlandia corymbosa var. corymbosa</name>
    <dbReference type="NCBI Taxonomy" id="529605"/>
    <lineage>
        <taxon>Eukaryota</taxon>
        <taxon>Viridiplantae</taxon>
        <taxon>Streptophyta</taxon>
        <taxon>Embryophyta</taxon>
        <taxon>Tracheophyta</taxon>
        <taxon>Spermatophyta</taxon>
        <taxon>Magnoliopsida</taxon>
        <taxon>eudicotyledons</taxon>
        <taxon>Gunneridae</taxon>
        <taxon>Pentapetalae</taxon>
        <taxon>asterids</taxon>
        <taxon>lamiids</taxon>
        <taxon>Gentianales</taxon>
        <taxon>Rubiaceae</taxon>
        <taxon>Rubioideae</taxon>
        <taxon>Spermacoceae</taxon>
        <taxon>Hedyotis-Oldenlandia complex</taxon>
        <taxon>Oldenlandia</taxon>
    </lineage>
</organism>
<feature type="region of interest" description="Disordered" evidence="1">
    <location>
        <begin position="595"/>
        <end position="616"/>
    </location>
</feature>
<dbReference type="Pfam" id="PF06101">
    <property type="entry name" value="Vps62"/>
    <property type="match status" value="1"/>
</dbReference>
<dbReference type="InterPro" id="IPR009291">
    <property type="entry name" value="Vps62"/>
</dbReference>
<protein>
    <submittedName>
        <fullName evidence="2">OLC1v1001722C2</fullName>
    </submittedName>
</protein>
<evidence type="ECO:0000256" key="1">
    <source>
        <dbReference type="SAM" id="MobiDB-lite"/>
    </source>
</evidence>
<keyword evidence="3" id="KW-1185">Reference proteome</keyword>
<evidence type="ECO:0000313" key="2">
    <source>
        <dbReference type="EMBL" id="CAI9103266.1"/>
    </source>
</evidence>
<proteinExistence type="predicted"/>
<dbReference type="PANTHER" id="PTHR48152">
    <property type="entry name" value="F1C9.34 PROTEIN"/>
    <property type="match status" value="1"/>
</dbReference>
<name>A0AAV1D7J6_OLDCO</name>
<evidence type="ECO:0000313" key="3">
    <source>
        <dbReference type="Proteomes" id="UP001161247"/>
    </source>
</evidence>
<dbReference type="Proteomes" id="UP001161247">
    <property type="component" value="Chromosome 4"/>
</dbReference>
<gene>
    <name evidence="2" type="ORF">OLC1_LOCUS12474</name>
</gene>
<feature type="compositionally biased region" description="Basic and acidic residues" evidence="1">
    <location>
        <begin position="605"/>
        <end position="616"/>
    </location>
</feature>
<sequence length="616" mass="67514">MSPSSSSSLPSLNPLKQSHLQNMRLFFYIFLILHVQFHHHHHRFTMAEEDEDVAVVAVVNSTSTLENFSKKDNQPLPVQTRFQFPSPLPAWPKGGGFGSGVIDLGGLKVCQVSTFNKVWASLEGGFDNVGATFFEPTSIPEGFFMLGSYTQPNNIPLFGWVLAAKDSSHDQSILKNPIDYTLVWSSESVKINQDGVGYIWLPIPPDGYKSVGHVVTSTPGKPSLDKIRCVHANFTDAIDNGEWIWGHSDGGLNVYAPRPGSRGPGASGVSAGTFLVTLNGGPASAQFACLKNVAANFSGMPNLAQVQALVQEYSPRLYFHPDESFLPSSVNWFFQKGALLYTKGQENSPVPVSINGSNLPQGGSNDGTYWIDLPTDGSAKDKVKQGSIQDARVYLHIKPMFGATFTDICVWVFYPFNGAARAKIEFITIKLGKIGEHVGDWEHVTLRISNFNGELKRVYFSQHSGGNWVEASQLEYEPNGNKPVVYSSLHGHAAYPNAGAHLQGNGNGNGENGIGIRNDTGKGDNFLDVGNSFEVVCADYLGSIVVEPPWLNYAREWGPKISYDIDDELRKVKKWLPGKLKKAIDKIVNGIPREVLGEEGPTGPRWKDNWDGDERS</sequence>
<dbReference type="AlphaFoldDB" id="A0AAV1D7J6"/>
<accession>A0AAV1D7J6</accession>
<reference evidence="2" key="1">
    <citation type="submission" date="2023-03" db="EMBL/GenBank/DDBJ databases">
        <authorList>
            <person name="Julca I."/>
        </authorList>
    </citation>
    <scope>NUCLEOTIDE SEQUENCE</scope>
</reference>
<dbReference type="PANTHER" id="PTHR48152:SF3">
    <property type="entry name" value="DUF946 FAMILY PROTEIN (DUF946)"/>
    <property type="match status" value="1"/>
</dbReference>